<organism evidence="1 2">
    <name type="scientific">Brevibacillus ruminantium</name>
    <dbReference type="NCBI Taxonomy" id="2950604"/>
    <lineage>
        <taxon>Bacteria</taxon>
        <taxon>Bacillati</taxon>
        <taxon>Bacillota</taxon>
        <taxon>Bacilli</taxon>
        <taxon>Bacillales</taxon>
        <taxon>Paenibacillaceae</taxon>
        <taxon>Brevibacillus</taxon>
    </lineage>
</organism>
<evidence type="ECO:0008006" key="3">
    <source>
        <dbReference type="Google" id="ProtNLM"/>
    </source>
</evidence>
<name>A0ABY4W9Y5_9BACL</name>
<dbReference type="RefSeq" id="WP_251871061.1">
    <property type="nucleotide sequence ID" value="NZ_CP098755.1"/>
</dbReference>
<evidence type="ECO:0000313" key="1">
    <source>
        <dbReference type="EMBL" id="USG63975.1"/>
    </source>
</evidence>
<dbReference type="PROSITE" id="PS51257">
    <property type="entry name" value="PROKAR_LIPOPROTEIN"/>
    <property type="match status" value="1"/>
</dbReference>
<gene>
    <name evidence="1" type="ORF">NDK47_17655</name>
</gene>
<reference evidence="1" key="1">
    <citation type="submission" date="2022-06" db="EMBL/GenBank/DDBJ databases">
        <title>Genome sequencing of Brevibacillus sp. BB3-R1.</title>
        <authorList>
            <person name="Heo J."/>
            <person name="Lee D."/>
            <person name="Won M."/>
            <person name="Han B.-H."/>
            <person name="Hong S.-B."/>
            <person name="Kwon S.-W."/>
        </authorList>
    </citation>
    <scope>NUCLEOTIDE SEQUENCE</scope>
    <source>
        <strain evidence="1">BB3-R1</strain>
    </source>
</reference>
<sequence>MNRKILPLIFLLLTACTNTTETIQQTPAGVEKVEGVTQRQTLEQVDIEKLKGNIKGSIFIKDFSVSDSSVRVQYVKDYKEFKIIDPNGKTTEENYIGYWNSGDQINKVLMGEPIRILKDLPRVNDVEMILPFQSSVYKVKWTKRDAEKYFDIDFEMLSKDQTGNLFEKEFIDKYVYDRVEREKFAALYIVKEPKEKLAPLKLSADEYIEAFNKVSGKYPEVFGNVTPNIITGPETKIFFLKVTDLIGLMGIIDGQEKLTEIRLVGITNEDQTSLSEVIVAQFFAISALDSSLSQGDVDQLLIELGMNDVKKLLEGTDKTVEKNGVAYHLVINRSDGIKLIARKAN</sequence>
<dbReference type="EMBL" id="CP098755">
    <property type="protein sequence ID" value="USG63975.1"/>
    <property type="molecule type" value="Genomic_DNA"/>
</dbReference>
<dbReference type="Proteomes" id="UP001056500">
    <property type="component" value="Chromosome"/>
</dbReference>
<proteinExistence type="predicted"/>
<evidence type="ECO:0000313" key="2">
    <source>
        <dbReference type="Proteomes" id="UP001056500"/>
    </source>
</evidence>
<protein>
    <recommendedName>
        <fullName evidence="3">Lipoprotein</fullName>
    </recommendedName>
</protein>
<keyword evidence="2" id="KW-1185">Reference proteome</keyword>
<accession>A0ABY4W9Y5</accession>